<gene>
    <name evidence="2" type="ORF">C826_01773</name>
</gene>
<feature type="transmembrane region" description="Helical" evidence="1">
    <location>
        <begin position="6"/>
        <end position="23"/>
    </location>
</feature>
<proteinExistence type="predicted"/>
<evidence type="ECO:0000256" key="1">
    <source>
        <dbReference type="SAM" id="Phobius"/>
    </source>
</evidence>
<dbReference type="EMBL" id="AQFW01000015">
    <property type="protein sequence ID" value="EMZ38260.1"/>
    <property type="molecule type" value="Genomic_DNA"/>
</dbReference>
<evidence type="ECO:0000313" key="2">
    <source>
        <dbReference type="EMBL" id="EMZ38260.1"/>
    </source>
</evidence>
<keyword evidence="1" id="KW-0812">Transmembrane</keyword>
<reference evidence="2 3" key="1">
    <citation type="submission" date="2013-02" db="EMBL/GenBank/DDBJ databases">
        <title>The Genome Sequence of Helicobacter bilis WiWa.</title>
        <authorList>
            <consortium name="The Broad Institute Genome Sequencing Platform"/>
            <person name="Ward D."/>
            <person name="Overstreet A.-M.C."/>
            <person name="Ramer-Tait A.E."/>
            <person name="Phillips G.J."/>
            <person name="Wannemuehler M.J."/>
            <person name="Walker B."/>
            <person name="Young S.K."/>
            <person name="Zeng Q."/>
            <person name="Gargeya S."/>
            <person name="Fitzgerald M."/>
            <person name="Haas B."/>
            <person name="Abouelleil A."/>
            <person name="Alvarado L."/>
            <person name="Arachchi H.M."/>
            <person name="Berlin A.M."/>
            <person name="Chapman S.B."/>
            <person name="Dewar J."/>
            <person name="Goldberg J."/>
            <person name="Griggs A."/>
            <person name="Gujja S."/>
            <person name="Hansen M."/>
            <person name="Howarth C."/>
            <person name="Imamovic A."/>
            <person name="Larimer J."/>
            <person name="McCowan C."/>
            <person name="Murphy C."/>
            <person name="Neiman D."/>
            <person name="Pearson M."/>
            <person name="Priest M."/>
            <person name="Roberts A."/>
            <person name="Saif S."/>
            <person name="Shea T."/>
            <person name="Sisk P."/>
            <person name="Sykes S."/>
            <person name="Wortman J."/>
            <person name="Nusbaum C."/>
            <person name="Birren B."/>
        </authorList>
    </citation>
    <scope>NUCLEOTIDE SEQUENCE [LARGE SCALE GENOMIC DNA]</scope>
    <source>
        <strain evidence="2 3">WiWa</strain>
    </source>
</reference>
<protein>
    <recommendedName>
        <fullName evidence="4">Alginate O-acetyltransferase AlgI</fullName>
    </recommendedName>
</protein>
<dbReference type="Proteomes" id="UP000012527">
    <property type="component" value="Unassembled WGS sequence"/>
</dbReference>
<keyword evidence="1" id="KW-1133">Transmembrane helix</keyword>
<keyword evidence="1" id="KW-0472">Membrane</keyword>
<dbReference type="PATRIC" id="fig|1235804.3.peg.1935"/>
<sequence>MLFSSYIFIFAFLPVVFCVYFILNHKGFYRASIVWLTFASLFFYSYWNIIYLPLLLLSISFNYIISGFMLKAQSKESNLHLHKWGGGGGKTLF</sequence>
<organism evidence="2 3">
    <name type="scientific">Helicobacter bilis WiWa</name>
    <dbReference type="NCBI Taxonomy" id="1235804"/>
    <lineage>
        <taxon>Bacteria</taxon>
        <taxon>Pseudomonadati</taxon>
        <taxon>Campylobacterota</taxon>
        <taxon>Epsilonproteobacteria</taxon>
        <taxon>Campylobacterales</taxon>
        <taxon>Helicobacteraceae</taxon>
        <taxon>Helicobacter</taxon>
    </lineage>
</organism>
<dbReference type="AlphaFoldDB" id="N2BIK0"/>
<evidence type="ECO:0000313" key="3">
    <source>
        <dbReference type="Proteomes" id="UP000012527"/>
    </source>
</evidence>
<evidence type="ECO:0008006" key="4">
    <source>
        <dbReference type="Google" id="ProtNLM"/>
    </source>
</evidence>
<accession>N2BIK0</accession>
<feature type="transmembrane region" description="Helical" evidence="1">
    <location>
        <begin position="50"/>
        <end position="70"/>
    </location>
</feature>
<name>N2BIK0_9HELI</name>
<comment type="caution">
    <text evidence="2">The sequence shown here is derived from an EMBL/GenBank/DDBJ whole genome shotgun (WGS) entry which is preliminary data.</text>
</comment>
<dbReference type="HOGENOM" id="CLU_2395656_0_0_7"/>